<feature type="compositionally biased region" description="Polar residues" evidence="2">
    <location>
        <begin position="579"/>
        <end position="595"/>
    </location>
</feature>
<name>A0A158QHQ7_RODNA</name>
<reference evidence="5" key="1">
    <citation type="submission" date="2016-04" db="UniProtKB">
        <authorList>
            <consortium name="WormBaseParasite"/>
        </authorList>
    </citation>
    <scope>IDENTIFICATION</scope>
</reference>
<keyword evidence="1" id="KW-0175">Coiled coil</keyword>
<feature type="coiled-coil region" evidence="1">
    <location>
        <begin position="141"/>
        <end position="172"/>
    </location>
</feature>
<feature type="compositionally biased region" description="Basic and acidic residues" evidence="2">
    <location>
        <begin position="528"/>
        <end position="555"/>
    </location>
</feature>
<feature type="region of interest" description="Disordered" evidence="2">
    <location>
        <begin position="500"/>
        <end position="558"/>
    </location>
</feature>
<dbReference type="EMBL" id="UZAE01012143">
    <property type="protein sequence ID" value="VDO03723.1"/>
    <property type="molecule type" value="Genomic_DNA"/>
</dbReference>
<feature type="compositionally biased region" description="Polar residues" evidence="2">
    <location>
        <begin position="615"/>
        <end position="644"/>
    </location>
</feature>
<organism evidence="5">
    <name type="scientific">Rodentolepis nana</name>
    <name type="common">Dwarf tapeworm</name>
    <name type="synonym">Hymenolepis nana</name>
    <dbReference type="NCBI Taxonomy" id="102285"/>
    <lineage>
        <taxon>Eukaryota</taxon>
        <taxon>Metazoa</taxon>
        <taxon>Spiralia</taxon>
        <taxon>Lophotrochozoa</taxon>
        <taxon>Platyhelminthes</taxon>
        <taxon>Cestoda</taxon>
        <taxon>Eucestoda</taxon>
        <taxon>Cyclophyllidea</taxon>
        <taxon>Hymenolepididae</taxon>
        <taxon>Rodentolepis</taxon>
    </lineage>
</organism>
<keyword evidence="4" id="KW-1185">Reference proteome</keyword>
<dbReference type="Proteomes" id="UP000278807">
    <property type="component" value="Unassembled WGS sequence"/>
</dbReference>
<proteinExistence type="predicted"/>
<dbReference type="WBParaSite" id="HNAJ_0000786701-mRNA-1">
    <property type="protein sequence ID" value="HNAJ_0000786701-mRNA-1"/>
    <property type="gene ID" value="HNAJ_0000786701"/>
</dbReference>
<reference evidence="3 4" key="2">
    <citation type="submission" date="2018-11" db="EMBL/GenBank/DDBJ databases">
        <authorList>
            <consortium name="Pathogen Informatics"/>
        </authorList>
    </citation>
    <scope>NUCLEOTIDE SEQUENCE [LARGE SCALE GENOMIC DNA]</scope>
</reference>
<evidence type="ECO:0000313" key="4">
    <source>
        <dbReference type="Proteomes" id="UP000278807"/>
    </source>
</evidence>
<feature type="region of interest" description="Disordered" evidence="2">
    <location>
        <begin position="571"/>
        <end position="654"/>
    </location>
</feature>
<sequence length="757" mass="86278">MDHYPQSTVIINPLSTSIRTQECVSYIRDDDVVHPAEGYYQKHVRSPPPPPITRYSDGLSRPHNLSLQVETPDEVFTEPRSQNYLYEGNIAYVKPMTRQIITSPIEGPMKYTNGQDEFLIFGTSRRLRSEFYDEIAKEEELNLRERKIAEREAELQKQIEEEERRRMERSRELEKVAFIDDGGDAYDEEIIEDIITTRRKPTVVSPTVAFSSEASRTMTSVGVGDADVNQYFLLDTGSRSVNPADFPPVYWERLSRYFTEEIKRRRPSCRDVSVQLTPIKQRTVSQSAYSKDLKSFRNFGVCVKPITLNRGFTTDAATSPNKRNSACMTDDLEEYFARLLQKICTDYPNADKTFITNLYRYSHTDISLFIRRLLERLEELRNVERPIVSAKQPMHSVGLDVRPMMLHKRTLSEPPVRRNLGTNTEQVLCRTQGIATPRATSPATSDFGGATDHIRHMETGSQTKVPEAMVAPSSASKAGEKIETETHKVTTYHIKRVSGHIDKEGKVSSKTFETSGEGKPPPSSLMESMRDIVKDTKKPVDSRPSRNRPNSESHSHYYTGTTLTETWFDKDTPFKSRMSPPSGQVSPRLQTSPTPSAEHVPGGYSRTVEVARSPGFTTTEETDGMSTLQYQQFRRTPVQRTKSPSLGVPHTYRSDSPNIPLRNYTYKVTVEMRKAVEALSSFYMTSSTGTLTDDLQGHLEVVRKAWFEMVSKTNIDLEQIEDLFAFLYNSAPQLLYLFIRMPTTRYIVPSHSEAQQH</sequence>
<evidence type="ECO:0000313" key="5">
    <source>
        <dbReference type="WBParaSite" id="HNAJ_0000786701-mRNA-1"/>
    </source>
</evidence>
<dbReference type="STRING" id="102285.A0A158QHQ7"/>
<evidence type="ECO:0000256" key="1">
    <source>
        <dbReference type="SAM" id="Coils"/>
    </source>
</evidence>
<dbReference type="AlphaFoldDB" id="A0A158QHQ7"/>
<gene>
    <name evidence="3" type="ORF">HNAJ_LOCUS7863</name>
</gene>
<evidence type="ECO:0000313" key="3">
    <source>
        <dbReference type="EMBL" id="VDO03723.1"/>
    </source>
</evidence>
<protein>
    <submittedName>
        <fullName evidence="5">ANK_REP_REGION domain-containing protein</fullName>
    </submittedName>
</protein>
<evidence type="ECO:0000256" key="2">
    <source>
        <dbReference type="SAM" id="MobiDB-lite"/>
    </source>
</evidence>
<dbReference type="OrthoDB" id="5406014at2759"/>
<accession>A0A158QHQ7</accession>